<dbReference type="EC" id="3.4.-.-" evidence="4"/>
<dbReference type="PATRIC" id="fig|1033806.12.peg.1413"/>
<dbReference type="InterPro" id="IPR019533">
    <property type="entry name" value="Peptidase_S26"/>
</dbReference>
<gene>
    <name evidence="4" type="primary">sec11</name>
    <name evidence="4" type="ORF">HLRTI_000214</name>
    <name evidence="3" type="ORF">HTIA_1428</name>
</gene>
<dbReference type="GO" id="GO:0004252">
    <property type="term" value="F:serine-type endopeptidase activity"/>
    <property type="evidence" value="ECO:0007669"/>
    <property type="project" value="InterPro"/>
</dbReference>
<dbReference type="Proteomes" id="UP000015381">
    <property type="component" value="Chromosome I"/>
</dbReference>
<protein>
    <submittedName>
        <fullName evidence="3">Signal peptidase I-like protein</fullName>
        <ecNumber evidence="3">3.4.21.89</ecNumber>
    </submittedName>
    <submittedName>
        <fullName evidence="4">Signal sequence peptidase protein</fullName>
        <ecNumber evidence="4">3.4.-.-</ecNumber>
    </submittedName>
</protein>
<feature type="compositionally biased region" description="Basic and acidic residues" evidence="1">
    <location>
        <begin position="38"/>
        <end position="90"/>
    </location>
</feature>
<proteinExistence type="predicted"/>
<dbReference type="OrthoDB" id="4822at2157"/>
<dbReference type="eggNOG" id="arCOG01739">
    <property type="taxonomic scope" value="Archaea"/>
</dbReference>
<keyword evidence="2" id="KW-0812">Transmembrane</keyword>
<accession>F7PJW7</accession>
<keyword evidence="2" id="KW-1133">Transmembrane helix</keyword>
<organism evidence="4 5">
    <name type="scientific">Halorhabdus tiamatea SARL4B</name>
    <dbReference type="NCBI Taxonomy" id="1033806"/>
    <lineage>
        <taxon>Archaea</taxon>
        <taxon>Methanobacteriati</taxon>
        <taxon>Methanobacteriota</taxon>
        <taxon>Stenosarchaea group</taxon>
        <taxon>Halobacteria</taxon>
        <taxon>Halobacteriales</taxon>
        <taxon>Haloarculaceae</taxon>
        <taxon>Halorhabdus</taxon>
    </lineage>
</organism>
<keyword evidence="6" id="KW-1185">Reference proteome</keyword>
<reference evidence="3 6" key="3">
    <citation type="journal article" date="2014" name="Environ. Microbiol.">
        <title>Halorhabdus tiamatea: proteogenomics and glycosidase activity measurements identify the first cultivated euryarchaeon from a deep-sea anoxic brine lake as potential polysaccharide degrader.</title>
        <authorList>
            <person name="Werner J."/>
            <person name="Ferrer M."/>
            <person name="Michel G."/>
            <person name="Mann A.J."/>
            <person name="Huang S."/>
            <person name="Juarez S."/>
            <person name="Ciordia S."/>
            <person name="Albar J.P."/>
            <person name="Alcaide M."/>
            <person name="La Cono V."/>
            <person name="Yakimov M.M."/>
            <person name="Antunes A."/>
            <person name="Taborda M."/>
            <person name="Da Costa M.S."/>
            <person name="Amann R.I."/>
            <person name="Gloeckner F.O."/>
            <person name="Golyshina O.V."/>
            <person name="Golyshin P.N."/>
            <person name="Teeling H."/>
        </authorList>
    </citation>
    <scope>NUCLEOTIDE SEQUENCE [LARGE SCALE GENOMIC DNA]</scope>
    <source>
        <strain evidence="6">SARL4B</strain>
        <strain evidence="3">Type strain: SARL4B</strain>
    </source>
</reference>
<sequence length="357" mass="38175">MSDPRDDRAPVDDGHDREEDPAESADVEDGTVPDGADESARHDNHADREQSSPGREGKAPATHDDQHVPDRFSPREDVDPADDQTDRTADPGRQGIQYQESSMSPDSGVRKPTQTRSPSGDGGDRWKHVLQYAFDIVSSVVIVALIGALLFATSGVWPPLVAIESASMEPHIDTGDLVFVMDEQRFPGPGAIGESGVVPARVGEETGYRTFEGYGDVVIYEPDGNGEATPIIHRAMFWVADGENWYDRADSTGVGGADNCEELANCPAPNAGFITKGDNTVSNKRYDQAMGISEPVKPEWVIGTAEYGVPGLGQVRLLSGEVRSTNVTATNVTATNATDRDRLTAPTNSSDTAPATP</sequence>
<evidence type="ECO:0000313" key="5">
    <source>
        <dbReference type="Proteomes" id="UP000003861"/>
    </source>
</evidence>
<evidence type="ECO:0000313" key="4">
    <source>
        <dbReference type="EMBL" id="ERJ07496.1"/>
    </source>
</evidence>
<dbReference type="GO" id="GO:0009003">
    <property type="term" value="F:signal peptidase activity"/>
    <property type="evidence" value="ECO:0007669"/>
    <property type="project" value="UniProtKB-EC"/>
</dbReference>
<dbReference type="EMBL" id="HF571520">
    <property type="protein sequence ID" value="CCQ33555.1"/>
    <property type="molecule type" value="Genomic_DNA"/>
</dbReference>
<reference evidence="4 5" key="1">
    <citation type="journal article" date="2011" name="J. Bacteriol.">
        <title>Genome sequence of Halorhabdus tiamatea, the first archaeon isolated from a deep-sea anoxic brine lake.</title>
        <authorList>
            <person name="Antunes A."/>
            <person name="Alam I."/>
            <person name="Bajic V.B."/>
            <person name="Stingl U."/>
        </authorList>
    </citation>
    <scope>NUCLEOTIDE SEQUENCE [LARGE SCALE GENOMIC DNA]</scope>
    <source>
        <strain evidence="4 5">SARL4B</strain>
    </source>
</reference>
<feature type="region of interest" description="Disordered" evidence="1">
    <location>
        <begin position="1"/>
        <end position="124"/>
    </location>
</feature>
<keyword evidence="2" id="KW-0472">Membrane</keyword>
<feature type="compositionally biased region" description="Polar residues" evidence="1">
    <location>
        <begin position="96"/>
        <end position="105"/>
    </location>
</feature>
<dbReference type="HOGENOM" id="CLU_054902_0_1_2"/>
<dbReference type="Proteomes" id="UP000003861">
    <property type="component" value="Unassembled WGS sequence"/>
</dbReference>
<dbReference type="AlphaFoldDB" id="F7PJW7"/>
<reference evidence="4 5" key="2">
    <citation type="journal article" date="2013" name="PLoS ONE">
        <title>INDIGO - INtegrated Data Warehouse of MIcrobial GenOmes with Examples from the Red Sea Extremophiles.</title>
        <authorList>
            <person name="Alam I."/>
            <person name="Antunes A."/>
            <person name="Kamau A.A."/>
            <person name="Ba Alawi W."/>
            <person name="Kalkatawi M."/>
            <person name="Stingl U."/>
            <person name="Bajic V.B."/>
        </authorList>
    </citation>
    <scope>NUCLEOTIDE SEQUENCE [LARGE SCALE GENOMIC DNA]</scope>
    <source>
        <strain evidence="4 5">SARL4B</strain>
    </source>
</reference>
<feature type="compositionally biased region" description="Polar residues" evidence="1">
    <location>
        <begin position="345"/>
        <end position="357"/>
    </location>
</feature>
<dbReference type="PANTHER" id="PTHR10806:SF6">
    <property type="entry name" value="SIGNAL PEPTIDASE COMPLEX CATALYTIC SUBUNIT SEC11"/>
    <property type="match status" value="1"/>
</dbReference>
<dbReference type="GO" id="GO:0016020">
    <property type="term" value="C:membrane"/>
    <property type="evidence" value="ECO:0007669"/>
    <property type="project" value="InterPro"/>
</dbReference>
<feature type="transmembrane region" description="Helical" evidence="2">
    <location>
        <begin position="132"/>
        <end position="157"/>
    </location>
</feature>
<dbReference type="InterPro" id="IPR001733">
    <property type="entry name" value="Peptidase_S26B"/>
</dbReference>
<dbReference type="CDD" id="cd06530">
    <property type="entry name" value="S26_SPase_I"/>
    <property type="match status" value="1"/>
</dbReference>
<feature type="region of interest" description="Disordered" evidence="1">
    <location>
        <begin position="335"/>
        <end position="357"/>
    </location>
</feature>
<dbReference type="EMBL" id="AFNT02000002">
    <property type="protein sequence ID" value="ERJ07496.1"/>
    <property type="molecule type" value="Genomic_DNA"/>
</dbReference>
<dbReference type="EC" id="3.4.21.89" evidence="3"/>
<name>F7PJW7_9EURY</name>
<dbReference type="KEGG" id="hti:HTIA_1428"/>
<evidence type="ECO:0000313" key="6">
    <source>
        <dbReference type="Proteomes" id="UP000015381"/>
    </source>
</evidence>
<evidence type="ECO:0000256" key="1">
    <source>
        <dbReference type="SAM" id="MobiDB-lite"/>
    </source>
</evidence>
<dbReference type="PANTHER" id="PTHR10806">
    <property type="entry name" value="SIGNAL PEPTIDASE COMPLEX CATALYTIC SUBUNIT SEC11"/>
    <property type="match status" value="1"/>
</dbReference>
<evidence type="ECO:0000256" key="2">
    <source>
        <dbReference type="SAM" id="Phobius"/>
    </source>
</evidence>
<dbReference type="STRING" id="1033806.HTIA_1428"/>
<keyword evidence="4" id="KW-0378">Hydrolase</keyword>
<evidence type="ECO:0000313" key="3">
    <source>
        <dbReference type="EMBL" id="CCQ33555.1"/>
    </source>
</evidence>
<feature type="compositionally biased region" description="Acidic residues" evidence="1">
    <location>
        <begin position="19"/>
        <end position="37"/>
    </location>
</feature>
<feature type="compositionally biased region" description="Basic and acidic residues" evidence="1">
    <location>
        <begin position="1"/>
        <end position="18"/>
    </location>
</feature>
<dbReference type="GO" id="GO:0006465">
    <property type="term" value="P:signal peptide processing"/>
    <property type="evidence" value="ECO:0007669"/>
    <property type="project" value="InterPro"/>
</dbReference>